<feature type="coiled-coil region" evidence="1">
    <location>
        <begin position="392"/>
        <end position="532"/>
    </location>
</feature>
<dbReference type="GO" id="GO:0003682">
    <property type="term" value="F:chromatin binding"/>
    <property type="evidence" value="ECO:0007669"/>
    <property type="project" value="TreeGrafter"/>
</dbReference>
<feature type="transmembrane region" description="Helical" evidence="3">
    <location>
        <begin position="1525"/>
        <end position="1546"/>
    </location>
</feature>
<gene>
    <name evidence="4" type="ORF">B0H66DRAFT_78788</name>
</gene>
<feature type="coiled-coil region" evidence="1">
    <location>
        <begin position="310"/>
        <end position="358"/>
    </location>
</feature>
<keyword evidence="3" id="KW-1133">Transmembrane helix</keyword>
<feature type="compositionally biased region" description="Basic residues" evidence="2">
    <location>
        <begin position="1287"/>
        <end position="1298"/>
    </location>
</feature>
<accession>A0AAE0MFQ9</accession>
<dbReference type="PANTHER" id="PTHR43941:SF1">
    <property type="entry name" value="STRUCTURAL MAINTENANCE OF CHROMOSOMES PROTEIN 2"/>
    <property type="match status" value="1"/>
</dbReference>
<evidence type="ECO:0000256" key="1">
    <source>
        <dbReference type="SAM" id="Coils"/>
    </source>
</evidence>
<feature type="region of interest" description="Disordered" evidence="2">
    <location>
        <begin position="1381"/>
        <end position="1401"/>
    </location>
</feature>
<feature type="transmembrane region" description="Helical" evidence="3">
    <location>
        <begin position="1310"/>
        <end position="1332"/>
    </location>
</feature>
<comment type="caution">
    <text evidence="4">The sequence shown here is derived from an EMBL/GenBank/DDBJ whole genome shotgun (WGS) entry which is preliminary data.</text>
</comment>
<feature type="compositionally biased region" description="Low complexity" evidence="2">
    <location>
        <begin position="1381"/>
        <end position="1390"/>
    </location>
</feature>
<feature type="region of interest" description="Disordered" evidence="2">
    <location>
        <begin position="1494"/>
        <end position="1523"/>
    </location>
</feature>
<feature type="coiled-coil region" evidence="1">
    <location>
        <begin position="677"/>
        <end position="704"/>
    </location>
</feature>
<dbReference type="GO" id="GO:0000785">
    <property type="term" value="C:chromatin"/>
    <property type="evidence" value="ECO:0007669"/>
    <property type="project" value="TreeGrafter"/>
</dbReference>
<feature type="region of interest" description="Disordered" evidence="2">
    <location>
        <begin position="1435"/>
        <end position="1476"/>
    </location>
</feature>
<sequence length="1634" mass="185673">MADDDGGRSTRRQGGVLSPGGTGRSKSGDKTLLTPGSGVEVFEGQSYSARTTPTFPWDQQRSQRRYQMRSPIRAKEPLSTLRSPDLAPALSPPVPLDYPNSAYLFNPDLPVGESDNEFYNADQEYEPQDEDWDEEVERSIREIAFPIPSLGMLQEIDPKGVMDREMSKKLAETWSPGESIPEDPKEAREWMMWRDFSKTWIHFKHYYDEAMNGKIHALKALIAAHYRIREDRKRLLGKESQAQETEKAIQFVELERENLREEKEILKAETKSLRRDVQLQTSKAAKLTEKLKVVESIAAGGGEAGLGEESKRAKEETESYLQELKKLRADKNELEADMEELRRKNDELQEGLEASIKKQHRLTGVWEQRVKSLQTVKPPAETDAERVAKMDVEDMKAIIGTLQNQLRNQEMETQTAIDEADLERHRLTELVKRYRKALDLFRRETAEQLSAKDEEISDAQDSLQEMNENCDELQWEFDEAMAKVGSQTEEIERYRQYVELKSKIISEQAAKIADLEDKREQLGETYETEKLKWLVKIDEYKKREKELATNSELANTQLKLENQTLRGMLETLGERISDVGPTLLKKAIGLVDSIKDKETKLTREISETQGIIGHLRAMVKGQVKRGSSEAPVDTADLQSKLEANLKALVEYRHEVTLGRSYIEGELRTLRELLQTMLDDLDATGQDLDHKLDQLEKSKADYNEKTNVTAKAEHLRRRESMRFSFQNLKRASTIGGGLEALDLRRRTIGGSVTLEGVRDSIKPLIKSFEKRQEPTSMRQSLKNTASLLGSIKEDERGSPIVKELIAKLKRDLEERSKRALEDEKEIEELKTTTKKYEDEIRKLIAADNNDKTDKNTDDDLFKALRAKIEGFERQEQEYLRKLQHCEAVIAQNPPGAPLNDVQARRLLELIKAFVESISTEQMTIPLVGTPKGHLLGTADVERLIREVQKIKMDEEDDVQRHLLALGRGIERQDEAHAQFDAEMQALFNARAAELARQKAELEQAIKTEEDAATCAEVEKQVQALTDKERLSKKEYQLYQDRLDRLVANRSQLSHSVNIEKDGIRRDTERSVTQAVLGLELRHLADQRDEEACFCALLRYFLPNVYKAANKEAGGICCSTGEHQPPQQEGVVEQPPLMKSLLHRVMLFARRTTMRDRLGRLVTKTGSIPRLVRGEVPPVAARGNNVPLPPQEQPWDEYSLDIHPTPPGGTTLPQPPAPGTTVSAPKDPRFMNPGDIPSSELRAMAAGTPAVYEARALPFPRAKAHFLEGRFDSRLRGPPGASTSSSSSSRHHHHHHHSGHGHGHVVITPLTLFSWPFVCQLLTSLTWVVLLILIQPVNVYRTGLFLVTMCLGVPLYLWRTLRYYLDQLLEDFRGRWRDRRVKQQQQGQGLKLNIPAASARPGSGPSPLFAFLPTSAGRGEQKAWDDGDGDILFDAEAAVPSSSSESKKEKDKKKSSSSQQRQLPPVSVMDEDSDDSFIYPTEMPEQLRLALKKEGKIKSLSQQRSKSSAVVPKKKPKLPPQPPSPPALLGSVVSLGVAFTALVFLSAVEERRIWTGDNTVWKHAYLRDINNEEPYPKWSPVEVDFRLVYAPTYWLLWRYARGISFAGMMLEWERLGHWVSRAGWRLVEAVWAWWVW</sequence>
<dbReference type="EMBL" id="JAUEDM010000001">
    <property type="protein sequence ID" value="KAK3330886.1"/>
    <property type="molecule type" value="Genomic_DNA"/>
</dbReference>
<keyword evidence="5" id="KW-1185">Reference proteome</keyword>
<feature type="region of interest" description="Disordered" evidence="2">
    <location>
        <begin position="1"/>
        <end position="88"/>
    </location>
</feature>
<evidence type="ECO:0000256" key="3">
    <source>
        <dbReference type="SAM" id="Phobius"/>
    </source>
</evidence>
<evidence type="ECO:0000313" key="4">
    <source>
        <dbReference type="EMBL" id="KAK3330886.1"/>
    </source>
</evidence>
<feature type="compositionally biased region" description="Basic and acidic residues" evidence="2">
    <location>
        <begin position="1443"/>
        <end position="1452"/>
    </location>
</feature>
<feature type="coiled-coil region" evidence="1">
    <location>
        <begin position="983"/>
        <end position="1017"/>
    </location>
</feature>
<evidence type="ECO:0000313" key="5">
    <source>
        <dbReference type="Proteomes" id="UP001283341"/>
    </source>
</evidence>
<dbReference type="GO" id="GO:0000793">
    <property type="term" value="C:condensed chromosome"/>
    <property type="evidence" value="ECO:0007669"/>
    <property type="project" value="TreeGrafter"/>
</dbReference>
<feature type="coiled-coil region" evidence="1">
    <location>
        <begin position="242"/>
        <end position="276"/>
    </location>
</feature>
<dbReference type="GO" id="GO:0000796">
    <property type="term" value="C:condensin complex"/>
    <property type="evidence" value="ECO:0007669"/>
    <property type="project" value="TreeGrafter"/>
</dbReference>
<feature type="region of interest" description="Disordered" evidence="2">
    <location>
        <begin position="1270"/>
        <end position="1298"/>
    </location>
</feature>
<name>A0AAE0MFQ9_9PEZI</name>
<feature type="compositionally biased region" description="Polar residues" evidence="2">
    <location>
        <begin position="45"/>
        <end position="54"/>
    </location>
</feature>
<keyword evidence="3" id="KW-0812">Transmembrane</keyword>
<reference evidence="4" key="2">
    <citation type="submission" date="2023-06" db="EMBL/GenBank/DDBJ databases">
        <authorList>
            <consortium name="Lawrence Berkeley National Laboratory"/>
            <person name="Haridas S."/>
            <person name="Hensen N."/>
            <person name="Bonometti L."/>
            <person name="Westerberg I."/>
            <person name="Brannstrom I.O."/>
            <person name="Guillou S."/>
            <person name="Cros-Aarteil S."/>
            <person name="Calhoun S."/>
            <person name="Kuo A."/>
            <person name="Mondo S."/>
            <person name="Pangilinan J."/>
            <person name="Riley R."/>
            <person name="Labutti K."/>
            <person name="Andreopoulos B."/>
            <person name="Lipzen A."/>
            <person name="Chen C."/>
            <person name="Yanf M."/>
            <person name="Daum C."/>
            <person name="Ng V."/>
            <person name="Clum A."/>
            <person name="Steindorff A."/>
            <person name="Ohm R."/>
            <person name="Martin F."/>
            <person name="Silar P."/>
            <person name="Natvig D."/>
            <person name="Lalanne C."/>
            <person name="Gautier V."/>
            <person name="Ament-Velasquez S.L."/>
            <person name="Kruys A."/>
            <person name="Hutchinson M.I."/>
            <person name="Powell A.J."/>
            <person name="Barry K."/>
            <person name="Miller A.N."/>
            <person name="Grigoriev I.V."/>
            <person name="Debuchy R."/>
            <person name="Gladieux P."/>
            <person name="Thoren M.H."/>
            <person name="Johannesson H."/>
        </authorList>
    </citation>
    <scope>NUCLEOTIDE SEQUENCE</scope>
    <source>
        <strain evidence="4">CBS 118394</strain>
    </source>
</reference>
<dbReference type="GO" id="GO:0007076">
    <property type="term" value="P:mitotic chromosome condensation"/>
    <property type="evidence" value="ECO:0007669"/>
    <property type="project" value="TreeGrafter"/>
</dbReference>
<organism evidence="4 5">
    <name type="scientific">Apodospora peruviana</name>
    <dbReference type="NCBI Taxonomy" id="516989"/>
    <lineage>
        <taxon>Eukaryota</taxon>
        <taxon>Fungi</taxon>
        <taxon>Dikarya</taxon>
        <taxon>Ascomycota</taxon>
        <taxon>Pezizomycotina</taxon>
        <taxon>Sordariomycetes</taxon>
        <taxon>Sordariomycetidae</taxon>
        <taxon>Sordariales</taxon>
        <taxon>Lasiosphaeriaceae</taxon>
        <taxon>Apodospora</taxon>
    </lineage>
</organism>
<protein>
    <submittedName>
        <fullName evidence="4">Uncharacterized protein</fullName>
    </submittedName>
</protein>
<feature type="coiled-coil region" evidence="1">
    <location>
        <begin position="804"/>
        <end position="880"/>
    </location>
</feature>
<feature type="region of interest" description="Disordered" evidence="2">
    <location>
        <begin position="1202"/>
        <end position="1228"/>
    </location>
</feature>
<dbReference type="PANTHER" id="PTHR43941">
    <property type="entry name" value="STRUCTURAL MAINTENANCE OF CHROMOSOMES PROTEIN 2"/>
    <property type="match status" value="1"/>
</dbReference>
<keyword evidence="3" id="KW-0472">Membrane</keyword>
<reference evidence="4" key="1">
    <citation type="journal article" date="2023" name="Mol. Phylogenet. Evol.">
        <title>Genome-scale phylogeny and comparative genomics of the fungal order Sordariales.</title>
        <authorList>
            <person name="Hensen N."/>
            <person name="Bonometti L."/>
            <person name="Westerberg I."/>
            <person name="Brannstrom I.O."/>
            <person name="Guillou S."/>
            <person name="Cros-Aarteil S."/>
            <person name="Calhoun S."/>
            <person name="Haridas S."/>
            <person name="Kuo A."/>
            <person name="Mondo S."/>
            <person name="Pangilinan J."/>
            <person name="Riley R."/>
            <person name="LaButti K."/>
            <person name="Andreopoulos B."/>
            <person name="Lipzen A."/>
            <person name="Chen C."/>
            <person name="Yan M."/>
            <person name="Daum C."/>
            <person name="Ng V."/>
            <person name="Clum A."/>
            <person name="Steindorff A."/>
            <person name="Ohm R.A."/>
            <person name="Martin F."/>
            <person name="Silar P."/>
            <person name="Natvig D.O."/>
            <person name="Lalanne C."/>
            <person name="Gautier V."/>
            <person name="Ament-Velasquez S.L."/>
            <person name="Kruys A."/>
            <person name="Hutchinson M.I."/>
            <person name="Powell A.J."/>
            <person name="Barry K."/>
            <person name="Miller A.N."/>
            <person name="Grigoriev I.V."/>
            <person name="Debuchy R."/>
            <person name="Gladieux P."/>
            <person name="Hiltunen Thoren M."/>
            <person name="Johannesson H."/>
        </authorList>
    </citation>
    <scope>NUCLEOTIDE SEQUENCE</scope>
    <source>
        <strain evidence="4">CBS 118394</strain>
    </source>
</reference>
<proteinExistence type="predicted"/>
<evidence type="ECO:0000256" key="2">
    <source>
        <dbReference type="SAM" id="MobiDB-lite"/>
    </source>
</evidence>
<feature type="transmembrane region" description="Helical" evidence="3">
    <location>
        <begin position="1337"/>
        <end position="1356"/>
    </location>
</feature>
<dbReference type="Proteomes" id="UP001283341">
    <property type="component" value="Unassembled WGS sequence"/>
</dbReference>
<keyword evidence="1" id="KW-0175">Coiled coil</keyword>